<dbReference type="Pfam" id="PF00857">
    <property type="entry name" value="Isochorismatase"/>
    <property type="match status" value="1"/>
</dbReference>
<dbReference type="Proteomes" id="UP001172083">
    <property type="component" value="Unassembled WGS sequence"/>
</dbReference>
<evidence type="ECO:0000256" key="5">
    <source>
        <dbReference type="ARBA" id="ARBA00037900"/>
    </source>
</evidence>
<accession>A0ABT8L3L3</accession>
<evidence type="ECO:0000256" key="4">
    <source>
        <dbReference type="ARBA" id="ARBA00022801"/>
    </source>
</evidence>
<dbReference type="SUPFAM" id="SSF52499">
    <property type="entry name" value="Isochorismatase-like hydrolases"/>
    <property type="match status" value="1"/>
</dbReference>
<evidence type="ECO:0000313" key="10">
    <source>
        <dbReference type="Proteomes" id="UP001172083"/>
    </source>
</evidence>
<dbReference type="NCBIfam" id="NF008623">
    <property type="entry name" value="PRK11609.1"/>
    <property type="match status" value="1"/>
</dbReference>
<dbReference type="EMBL" id="JAUJEB010000001">
    <property type="protein sequence ID" value="MDN5211622.1"/>
    <property type="molecule type" value="Genomic_DNA"/>
</dbReference>
<dbReference type="InterPro" id="IPR052347">
    <property type="entry name" value="Isochorismatase_Nicotinamidase"/>
</dbReference>
<sequence>MRAALILVDIQNDFLPGGALAVPEGDEIVPLINKIQAQFDLVLATQDHHPANHGSFAANHQGRQPGDIIDLDGLSQILWPVHCVQGSHGAAFSNDLDMKRVTKVFTKGENPNIDSYSGFFDNGKRQKTGLGDYLKERGVERVYIVGLATDYCVKFTALDAVDLGFETCVIKDATRAVNLQSGDFEKSLSEMERAGVKVIESIDV</sequence>
<dbReference type="Gene3D" id="3.40.50.850">
    <property type="entry name" value="Isochorismatase-like"/>
    <property type="match status" value="1"/>
</dbReference>
<evidence type="ECO:0000256" key="6">
    <source>
        <dbReference type="ARBA" id="ARBA00039017"/>
    </source>
</evidence>
<evidence type="ECO:0000256" key="3">
    <source>
        <dbReference type="ARBA" id="ARBA00022723"/>
    </source>
</evidence>
<dbReference type="EC" id="3.5.1.19" evidence="6"/>
<keyword evidence="2" id="KW-0662">Pyridine nucleotide biosynthesis</keyword>
<evidence type="ECO:0000256" key="7">
    <source>
        <dbReference type="ARBA" id="ARBA00043224"/>
    </source>
</evidence>
<evidence type="ECO:0000313" key="9">
    <source>
        <dbReference type="EMBL" id="MDN5211622.1"/>
    </source>
</evidence>
<dbReference type="GO" id="GO:0008936">
    <property type="term" value="F:nicotinamidase activity"/>
    <property type="evidence" value="ECO:0007669"/>
    <property type="project" value="UniProtKB-EC"/>
</dbReference>
<evidence type="ECO:0000256" key="2">
    <source>
        <dbReference type="ARBA" id="ARBA00022642"/>
    </source>
</evidence>
<feature type="domain" description="Isochorismatase-like" evidence="8">
    <location>
        <begin position="3"/>
        <end position="201"/>
    </location>
</feature>
<reference evidence="9" key="1">
    <citation type="submission" date="2023-06" db="EMBL/GenBank/DDBJ databases">
        <title>Genomic of Agaribacillus aureum.</title>
        <authorList>
            <person name="Wang G."/>
        </authorList>
    </citation>
    <scope>NUCLEOTIDE SEQUENCE</scope>
    <source>
        <strain evidence="9">BMA12</strain>
    </source>
</reference>
<gene>
    <name evidence="9" type="primary">pncA</name>
    <name evidence="9" type="ORF">QQ020_06160</name>
</gene>
<dbReference type="PANTHER" id="PTHR11080:SF2">
    <property type="entry name" value="LD05707P"/>
    <property type="match status" value="1"/>
</dbReference>
<dbReference type="PANTHER" id="PTHR11080">
    <property type="entry name" value="PYRAZINAMIDASE/NICOTINAMIDASE"/>
    <property type="match status" value="1"/>
</dbReference>
<name>A0ABT8L3L3_9BACT</name>
<keyword evidence="10" id="KW-1185">Reference proteome</keyword>
<dbReference type="CDD" id="cd01011">
    <property type="entry name" value="nicotinamidase"/>
    <property type="match status" value="1"/>
</dbReference>
<protein>
    <recommendedName>
        <fullName evidence="6">nicotinamidase</fullName>
        <ecNumber evidence="6">3.5.1.19</ecNumber>
    </recommendedName>
    <alternativeName>
        <fullName evidence="7">Nicotinamide deamidase</fullName>
    </alternativeName>
</protein>
<dbReference type="InterPro" id="IPR000868">
    <property type="entry name" value="Isochorismatase-like_dom"/>
</dbReference>
<organism evidence="9 10">
    <name type="scientific">Agaribacillus aureus</name>
    <dbReference type="NCBI Taxonomy" id="3051825"/>
    <lineage>
        <taxon>Bacteria</taxon>
        <taxon>Pseudomonadati</taxon>
        <taxon>Bacteroidota</taxon>
        <taxon>Cytophagia</taxon>
        <taxon>Cytophagales</taxon>
        <taxon>Splendidivirgaceae</taxon>
        <taxon>Agaribacillus</taxon>
    </lineage>
</organism>
<comment type="caution">
    <text evidence="9">The sequence shown here is derived from an EMBL/GenBank/DDBJ whole genome shotgun (WGS) entry which is preliminary data.</text>
</comment>
<evidence type="ECO:0000259" key="8">
    <source>
        <dbReference type="Pfam" id="PF00857"/>
    </source>
</evidence>
<keyword evidence="3" id="KW-0479">Metal-binding</keyword>
<comment type="similarity">
    <text evidence="1">Belongs to the isochorismatase family.</text>
</comment>
<dbReference type="InterPro" id="IPR036380">
    <property type="entry name" value="Isochorismatase-like_sf"/>
</dbReference>
<dbReference type="RefSeq" id="WP_346756952.1">
    <property type="nucleotide sequence ID" value="NZ_JAUJEB010000001.1"/>
</dbReference>
<proteinExistence type="inferred from homology"/>
<keyword evidence="4 9" id="KW-0378">Hydrolase</keyword>
<comment type="pathway">
    <text evidence="5">Cofactor biosynthesis; nicotinate biosynthesis; nicotinate from nicotinamide: step 1/1.</text>
</comment>
<evidence type="ECO:0000256" key="1">
    <source>
        <dbReference type="ARBA" id="ARBA00006336"/>
    </source>
</evidence>